<dbReference type="Gene3D" id="3.20.20.300">
    <property type="entry name" value="Glycoside hydrolase, family 3, N-terminal domain"/>
    <property type="match status" value="1"/>
</dbReference>
<dbReference type="Gene3D" id="3.40.50.1700">
    <property type="entry name" value="Glycoside hydrolase family 3 C-terminal domain"/>
    <property type="match status" value="1"/>
</dbReference>
<dbReference type="InterPro" id="IPR001764">
    <property type="entry name" value="Glyco_hydro_3_N"/>
</dbReference>
<name>A0A371AWG0_9FIRM</name>
<dbReference type="PANTHER" id="PTHR42715">
    <property type="entry name" value="BETA-GLUCOSIDASE"/>
    <property type="match status" value="1"/>
</dbReference>
<dbReference type="AlphaFoldDB" id="A0A371AWG0"/>
<proteinExistence type="inferred from homology"/>
<protein>
    <submittedName>
        <fullName evidence="5">Glycosyl hydrolase</fullName>
    </submittedName>
</protein>
<dbReference type="Pfam" id="PF00933">
    <property type="entry name" value="Glyco_hydro_3"/>
    <property type="match status" value="1"/>
</dbReference>
<evidence type="ECO:0000256" key="3">
    <source>
        <dbReference type="SAM" id="MobiDB-lite"/>
    </source>
</evidence>
<dbReference type="EMBL" id="QRCT01000019">
    <property type="protein sequence ID" value="RDU23800.1"/>
    <property type="molecule type" value="Genomic_DNA"/>
</dbReference>
<feature type="region of interest" description="Disordered" evidence="3">
    <location>
        <begin position="422"/>
        <end position="445"/>
    </location>
</feature>
<comment type="similarity">
    <text evidence="1">Belongs to the glycosyl hydrolase 3 family.</text>
</comment>
<dbReference type="InterPro" id="IPR002772">
    <property type="entry name" value="Glyco_hydro_3_C"/>
</dbReference>
<gene>
    <name evidence="5" type="ORF">DWV06_08055</name>
</gene>
<dbReference type="GO" id="GO:0005975">
    <property type="term" value="P:carbohydrate metabolic process"/>
    <property type="evidence" value="ECO:0007669"/>
    <property type="project" value="InterPro"/>
</dbReference>
<dbReference type="SMART" id="SM01217">
    <property type="entry name" value="Fn3_like"/>
    <property type="match status" value="1"/>
</dbReference>
<accession>A0A371AWG0</accession>
<dbReference type="Gene3D" id="2.60.40.10">
    <property type="entry name" value="Immunoglobulins"/>
    <property type="match status" value="1"/>
</dbReference>
<feature type="domain" description="Fibronectin type III-like" evidence="4">
    <location>
        <begin position="657"/>
        <end position="727"/>
    </location>
</feature>
<dbReference type="InterPro" id="IPR013783">
    <property type="entry name" value="Ig-like_fold"/>
</dbReference>
<dbReference type="SUPFAM" id="SSF51445">
    <property type="entry name" value="(Trans)glycosidases"/>
    <property type="match status" value="1"/>
</dbReference>
<dbReference type="SUPFAM" id="SSF52279">
    <property type="entry name" value="Beta-D-glucan exohydrolase, C-terminal domain"/>
    <property type="match status" value="1"/>
</dbReference>
<evidence type="ECO:0000256" key="1">
    <source>
        <dbReference type="ARBA" id="ARBA00005336"/>
    </source>
</evidence>
<evidence type="ECO:0000256" key="2">
    <source>
        <dbReference type="ARBA" id="ARBA00022801"/>
    </source>
</evidence>
<comment type="caution">
    <text evidence="5">The sequence shown here is derived from an EMBL/GenBank/DDBJ whole genome shotgun (WGS) entry which is preliminary data.</text>
</comment>
<dbReference type="Proteomes" id="UP000255036">
    <property type="component" value="Unassembled WGS sequence"/>
</dbReference>
<sequence length="747" mass="84387">MLKERKYKAAMRVDETMIEKLVEQLTLEEKIGMIHGAGLFRTGGVERLGIPSLFMSDGPMGVRSEFLDGKWEAACTTEDYVTYLPSNSALASTWNRELAYESGKVLGCEARGRGKDIILAPGINIKRSPLCGRNFEYMSEDPYLTAQMAVPFVKGVQENDVAACVKHFAANSQETERLWVDTRVDERTLQEIYYPAFFEAVEEGECYSVMGAYNKLNGEHCCHGRHLLGRVLRRDWQYDGLVVCDWGGIHDTKEAAQAPIDIEMSVDNNFDEYNFARPLLEAVKKNEIDESDIDAKIRNILRLMFRLKIIGAEAENRKPGTYNTASHRDTVYQTAKESIILLKNNENRLPIQKKGLKKLGVIGLNAEKVHALGGGSAEIKALYEISPLLGLHMELGGNTQIVYAKGYKEPIEAEIGDTNWQESSLDRQETENATSMELAGTRRKAKLSEDRERQLEIERKALLEEAVAVARNCEEVIFVGGLNHDYDVEGLDRENMKLPYRQDELIQALLEANPNTIVVIYAGSPVDMTKWADKAKAILWSYYAGMEGGRALAEIIFGEANPSGKLAETFVKSEKDTFPYKLGEFAKEEIVTYKDGVFVGYRYYDKVKVEPMFCFGHGLSYTEFSYNNLLIQVEETNMPTVLVAVDVTNVGEREGAEAVQLYVHPKKSSLERPDQELRGFQKVLLEPGEKQKITFQLDMKAFSYYEEEKNAFYIEAGEYLLRVGASSRDIRLESKVIFEKSYIVENS</sequence>
<dbReference type="InterPro" id="IPR036881">
    <property type="entry name" value="Glyco_hydro_3_C_sf"/>
</dbReference>
<dbReference type="PANTHER" id="PTHR42715:SF10">
    <property type="entry name" value="BETA-GLUCOSIDASE"/>
    <property type="match status" value="1"/>
</dbReference>
<dbReference type="Pfam" id="PF14310">
    <property type="entry name" value="Fn3-like"/>
    <property type="match status" value="1"/>
</dbReference>
<dbReference type="Pfam" id="PF01915">
    <property type="entry name" value="Glyco_hydro_3_C"/>
    <property type="match status" value="1"/>
</dbReference>
<keyword evidence="6" id="KW-1185">Reference proteome</keyword>
<dbReference type="InterPro" id="IPR026891">
    <property type="entry name" value="Fn3-like"/>
</dbReference>
<dbReference type="OrthoDB" id="98455at2"/>
<dbReference type="GO" id="GO:0008422">
    <property type="term" value="F:beta-glucosidase activity"/>
    <property type="evidence" value="ECO:0007669"/>
    <property type="project" value="UniProtKB-ARBA"/>
</dbReference>
<dbReference type="FunFam" id="2.60.40.10:FF:000495">
    <property type="entry name" value="Periplasmic beta-glucosidase"/>
    <property type="match status" value="1"/>
</dbReference>
<dbReference type="InterPro" id="IPR017853">
    <property type="entry name" value="GH"/>
</dbReference>
<organism evidence="5 6">
    <name type="scientific">Anaerosacchariphilus polymeriproducens</name>
    <dbReference type="NCBI Taxonomy" id="1812858"/>
    <lineage>
        <taxon>Bacteria</taxon>
        <taxon>Bacillati</taxon>
        <taxon>Bacillota</taxon>
        <taxon>Clostridia</taxon>
        <taxon>Lachnospirales</taxon>
        <taxon>Lachnospiraceae</taxon>
        <taxon>Anaerosacchariphilus</taxon>
    </lineage>
</organism>
<evidence type="ECO:0000313" key="6">
    <source>
        <dbReference type="Proteomes" id="UP000255036"/>
    </source>
</evidence>
<evidence type="ECO:0000313" key="5">
    <source>
        <dbReference type="EMBL" id="RDU23800.1"/>
    </source>
</evidence>
<keyword evidence="2 5" id="KW-0378">Hydrolase</keyword>
<reference evidence="5 6" key="1">
    <citation type="submission" date="2018-07" db="EMBL/GenBank/DDBJ databases">
        <title>Anaerosacharophilus polymeroproducens gen. nov. sp. nov., an anaerobic bacterium isolated from salt field.</title>
        <authorList>
            <person name="Kim W."/>
            <person name="Yang S.-H."/>
            <person name="Oh J."/>
            <person name="Lee J.-H."/>
            <person name="Kwon K.K."/>
        </authorList>
    </citation>
    <scope>NUCLEOTIDE SEQUENCE [LARGE SCALE GENOMIC DNA]</scope>
    <source>
        <strain evidence="5 6">MCWD5</strain>
    </source>
</reference>
<evidence type="ECO:0000259" key="4">
    <source>
        <dbReference type="SMART" id="SM01217"/>
    </source>
</evidence>
<dbReference type="InterPro" id="IPR050288">
    <property type="entry name" value="Cellulose_deg_GH3"/>
</dbReference>
<dbReference type="InterPro" id="IPR036962">
    <property type="entry name" value="Glyco_hydro_3_N_sf"/>
</dbReference>
<dbReference type="PRINTS" id="PR00133">
    <property type="entry name" value="GLHYDRLASE3"/>
</dbReference>